<dbReference type="PANTHER" id="PTHR46599">
    <property type="entry name" value="PIGGYBAC TRANSPOSABLE ELEMENT-DERIVED PROTEIN 4"/>
    <property type="match status" value="1"/>
</dbReference>
<protein>
    <recommendedName>
        <fullName evidence="2">PiggyBac transposable element-derived protein domain-containing protein</fullName>
    </recommendedName>
</protein>
<keyword evidence="4" id="KW-1185">Reference proteome</keyword>
<dbReference type="AlphaFoldDB" id="A0A8T0AS82"/>
<dbReference type="PANTHER" id="PTHR46599:SF3">
    <property type="entry name" value="PIGGYBAC TRANSPOSABLE ELEMENT-DERIVED PROTEIN 4"/>
    <property type="match status" value="1"/>
</dbReference>
<proteinExistence type="predicted"/>
<accession>A0A8T0AS82</accession>
<gene>
    <name evidence="3" type="ORF">HF521_006911</name>
</gene>
<comment type="caution">
    <text evidence="3">The sequence shown here is derived from an EMBL/GenBank/DDBJ whole genome shotgun (WGS) entry which is preliminary data.</text>
</comment>
<evidence type="ECO:0000256" key="1">
    <source>
        <dbReference type="SAM" id="MobiDB-lite"/>
    </source>
</evidence>
<dbReference type="Pfam" id="PF13843">
    <property type="entry name" value="DDE_Tnp_1_7"/>
    <property type="match status" value="1"/>
</dbReference>
<feature type="region of interest" description="Disordered" evidence="1">
    <location>
        <begin position="1"/>
        <end position="33"/>
    </location>
</feature>
<dbReference type="Proteomes" id="UP000606274">
    <property type="component" value="Unassembled WGS sequence"/>
</dbReference>
<organism evidence="3 4">
    <name type="scientific">Silurus meridionalis</name>
    <name type="common">Southern catfish</name>
    <name type="synonym">Silurus soldatovi meridionalis</name>
    <dbReference type="NCBI Taxonomy" id="175797"/>
    <lineage>
        <taxon>Eukaryota</taxon>
        <taxon>Metazoa</taxon>
        <taxon>Chordata</taxon>
        <taxon>Craniata</taxon>
        <taxon>Vertebrata</taxon>
        <taxon>Euteleostomi</taxon>
        <taxon>Actinopterygii</taxon>
        <taxon>Neopterygii</taxon>
        <taxon>Teleostei</taxon>
        <taxon>Ostariophysi</taxon>
        <taxon>Siluriformes</taxon>
        <taxon>Siluridae</taxon>
        <taxon>Silurus</taxon>
    </lineage>
</organism>
<dbReference type="EMBL" id="JABFDY010000017">
    <property type="protein sequence ID" value="KAF7695188.1"/>
    <property type="molecule type" value="Genomic_DNA"/>
</dbReference>
<evidence type="ECO:0000313" key="3">
    <source>
        <dbReference type="EMBL" id="KAF7695188.1"/>
    </source>
</evidence>
<reference evidence="3" key="1">
    <citation type="submission" date="2020-08" db="EMBL/GenBank/DDBJ databases">
        <title>Chromosome-level assembly of Southern catfish (Silurus meridionalis) provides insights into visual adaptation to the nocturnal and benthic lifestyles.</title>
        <authorList>
            <person name="Zhang Y."/>
            <person name="Wang D."/>
            <person name="Peng Z."/>
        </authorList>
    </citation>
    <scope>NUCLEOTIDE SEQUENCE</scope>
    <source>
        <strain evidence="3">SWU-2019-XX</strain>
        <tissue evidence="3">Muscle</tissue>
    </source>
</reference>
<evidence type="ECO:0000313" key="4">
    <source>
        <dbReference type="Proteomes" id="UP000606274"/>
    </source>
</evidence>
<evidence type="ECO:0000259" key="2">
    <source>
        <dbReference type="Pfam" id="PF13843"/>
    </source>
</evidence>
<feature type="domain" description="PiggyBac transposable element-derived protein" evidence="2">
    <location>
        <begin position="35"/>
        <end position="172"/>
    </location>
</feature>
<dbReference type="InterPro" id="IPR029526">
    <property type="entry name" value="PGBD"/>
</dbReference>
<sequence length="349" mass="39890">MSWKDKTDNDTVPQTLRFLPAREPGPQLRSSDSHSPFSLFKMFFPDSVVSTLWHNTNAQAAKSIAKGRKYKWRDVTVSEMYRYIGLLFNMAMVKLPSIIDYWQQSRIFTVPFPATIMSRDRYRTISWNVRMSHPDADKENDRKRGTSEHDRLFRVKLLMDTIRPKAEEAFVTKAPIFIFPDPAQQFVAEVDASNIERYCLGPWTPILSLVLESSATFWASRPTFHLDSTSGRMDKLTGSTRLWKLVSSSSDKPILIEYDHNPLPTAATGLSLFQVVHGYLPPTFSNQEPRCTIPSGTLFFRPGRHGWRTAQASLFKNTIRLCQGGNHKRHLASHYASSAHSPFPKSSFK</sequence>
<name>A0A8T0AS82_SILME</name>